<dbReference type="GO" id="GO:0004493">
    <property type="term" value="F:methylmalonyl-CoA epimerase activity"/>
    <property type="evidence" value="ECO:0007669"/>
    <property type="project" value="TreeGrafter"/>
</dbReference>
<dbReference type="AlphaFoldDB" id="A0A5P2UEU8"/>
<protein>
    <submittedName>
        <fullName evidence="3">Glyoxalase</fullName>
    </submittedName>
    <submittedName>
        <fullName evidence="4">VOC family protein</fullName>
    </submittedName>
</protein>
<dbReference type="SUPFAM" id="SSF54593">
    <property type="entry name" value="Glyoxalase/Bleomycin resistance protein/Dihydroxybiphenyl dioxygenase"/>
    <property type="match status" value="1"/>
</dbReference>
<name>A0A5P2UEU8_9ACTN</name>
<dbReference type="InterPro" id="IPR037523">
    <property type="entry name" value="VOC_core"/>
</dbReference>
<dbReference type="GO" id="GO:0046491">
    <property type="term" value="P:L-methylmalonyl-CoA metabolic process"/>
    <property type="evidence" value="ECO:0007669"/>
    <property type="project" value="TreeGrafter"/>
</dbReference>
<dbReference type="InterPro" id="IPR004360">
    <property type="entry name" value="Glyas_Fos-R_dOase_dom"/>
</dbReference>
<evidence type="ECO:0000256" key="1">
    <source>
        <dbReference type="ARBA" id="ARBA00022723"/>
    </source>
</evidence>
<dbReference type="PANTHER" id="PTHR43048:SF4">
    <property type="entry name" value="RING-CLEAVING DIOXYGENASE-RELATED"/>
    <property type="match status" value="1"/>
</dbReference>
<dbReference type="InterPro" id="IPR029068">
    <property type="entry name" value="Glyas_Bleomycin-R_OHBP_Dase"/>
</dbReference>
<evidence type="ECO:0000313" key="5">
    <source>
        <dbReference type="Proteomes" id="UP000326831"/>
    </source>
</evidence>
<reference evidence="4 5" key="2">
    <citation type="submission" date="2017-09" db="EMBL/GenBank/DDBJ databases">
        <authorList>
            <person name="Lee N."/>
            <person name="Cho B.-K."/>
        </authorList>
    </citation>
    <scope>NUCLEOTIDE SEQUENCE [LARGE SCALE GENOMIC DNA]</scope>
    <source>
        <strain evidence="4 5">ATCC 27467</strain>
    </source>
</reference>
<dbReference type="EMBL" id="BMVX01000001">
    <property type="protein sequence ID" value="GGZ48123.1"/>
    <property type="molecule type" value="Genomic_DNA"/>
</dbReference>
<feature type="domain" description="VOC" evidence="2">
    <location>
        <begin position="1"/>
        <end position="121"/>
    </location>
</feature>
<reference evidence="3" key="3">
    <citation type="submission" date="2020-09" db="EMBL/GenBank/DDBJ databases">
        <authorList>
            <person name="Sun Q."/>
            <person name="Ohkuma M."/>
        </authorList>
    </citation>
    <scope>NUCLEOTIDE SEQUENCE</scope>
    <source>
        <strain evidence="3">JCM 4834</strain>
    </source>
</reference>
<reference evidence="3" key="1">
    <citation type="journal article" date="2014" name="Int. J. Syst. Evol. Microbiol.">
        <title>Complete genome sequence of Corynebacterium casei LMG S-19264T (=DSM 44701T), isolated from a smear-ripened cheese.</title>
        <authorList>
            <consortium name="US DOE Joint Genome Institute (JGI-PGF)"/>
            <person name="Walter F."/>
            <person name="Albersmeier A."/>
            <person name="Kalinowski J."/>
            <person name="Ruckert C."/>
        </authorList>
    </citation>
    <scope>NUCLEOTIDE SEQUENCE</scope>
    <source>
        <strain evidence="3">JCM 4834</strain>
    </source>
</reference>
<dbReference type="Proteomes" id="UP000326831">
    <property type="component" value="Chromosome"/>
</dbReference>
<keyword evidence="5" id="KW-1185">Reference proteome</keyword>
<dbReference type="KEGG" id="ssub:CP968_03735"/>
<sequence length="132" mass="14501">MDFVSVRIITGDVARLVAFYERATGVRASWFTEDFAELRTASATLAVAGTRTVPLFAPGSARPADNHSVIVEFRVDDVDGVHRNLSGFVEDFVNEPTTMPWGNRALLFRDPDGNLVNFFTPVTPAAVERSAR</sequence>
<dbReference type="EMBL" id="CP023701">
    <property type="protein sequence ID" value="QEU77518.1"/>
    <property type="molecule type" value="Genomic_DNA"/>
</dbReference>
<evidence type="ECO:0000313" key="4">
    <source>
        <dbReference type="EMBL" id="QEU77518.1"/>
    </source>
</evidence>
<keyword evidence="1" id="KW-0479">Metal-binding</keyword>
<dbReference type="OrthoDB" id="9798201at2"/>
<dbReference type="Proteomes" id="UP000634660">
    <property type="component" value="Unassembled WGS sequence"/>
</dbReference>
<proteinExistence type="predicted"/>
<accession>A0A5P2UEU8</accession>
<dbReference type="PROSITE" id="PS51819">
    <property type="entry name" value="VOC"/>
    <property type="match status" value="1"/>
</dbReference>
<dbReference type="InterPro" id="IPR051785">
    <property type="entry name" value="MMCE/EMCE_epimerase"/>
</dbReference>
<organism evidence="4 5">
    <name type="scientific">Streptomyces subrutilus</name>
    <dbReference type="NCBI Taxonomy" id="36818"/>
    <lineage>
        <taxon>Bacteria</taxon>
        <taxon>Bacillati</taxon>
        <taxon>Actinomycetota</taxon>
        <taxon>Actinomycetes</taxon>
        <taxon>Kitasatosporales</taxon>
        <taxon>Streptomycetaceae</taxon>
        <taxon>Streptomyces</taxon>
    </lineage>
</organism>
<gene>
    <name evidence="4" type="ORF">CP968_03735</name>
    <name evidence="3" type="ORF">GCM10010371_04400</name>
</gene>
<dbReference type="PANTHER" id="PTHR43048">
    <property type="entry name" value="METHYLMALONYL-COA EPIMERASE"/>
    <property type="match status" value="1"/>
</dbReference>
<dbReference type="RefSeq" id="WP_150516615.1">
    <property type="nucleotide sequence ID" value="NZ_BMVX01000001.1"/>
</dbReference>
<dbReference type="Gene3D" id="3.10.180.10">
    <property type="entry name" value="2,3-Dihydroxybiphenyl 1,2-Dioxygenase, domain 1"/>
    <property type="match status" value="1"/>
</dbReference>
<evidence type="ECO:0000313" key="3">
    <source>
        <dbReference type="EMBL" id="GGZ48123.1"/>
    </source>
</evidence>
<dbReference type="GO" id="GO:0046872">
    <property type="term" value="F:metal ion binding"/>
    <property type="evidence" value="ECO:0007669"/>
    <property type="project" value="UniProtKB-KW"/>
</dbReference>
<evidence type="ECO:0000259" key="2">
    <source>
        <dbReference type="PROSITE" id="PS51819"/>
    </source>
</evidence>
<dbReference type="Pfam" id="PF00903">
    <property type="entry name" value="Glyoxalase"/>
    <property type="match status" value="1"/>
</dbReference>